<evidence type="ECO:0000256" key="5">
    <source>
        <dbReference type="ARBA" id="ARBA00023274"/>
    </source>
</evidence>
<name>A0A3F2RJ13_9STRA</name>
<gene>
    <name evidence="10" type="ORF">BBJ29_005696</name>
    <name evidence="9" type="ORF">BBP00_00007367</name>
</gene>
<evidence type="ECO:0000256" key="3">
    <source>
        <dbReference type="ARBA" id="ARBA00022980"/>
    </source>
</evidence>
<feature type="chain" id="PRO_5036082207" description="Large ribosomal subunit protein mL54" evidence="8">
    <location>
        <begin position="18"/>
        <end position="142"/>
    </location>
</feature>
<proteinExistence type="inferred from homology"/>
<protein>
    <recommendedName>
        <fullName evidence="7">Large ribosomal subunit protein mL54</fullName>
    </recommendedName>
</protein>
<evidence type="ECO:0000256" key="7">
    <source>
        <dbReference type="ARBA" id="ARBA00035179"/>
    </source>
</evidence>
<evidence type="ECO:0000313" key="10">
    <source>
        <dbReference type="EMBL" id="RLN61681.1"/>
    </source>
</evidence>
<dbReference type="OrthoDB" id="10252718at2759"/>
<keyword evidence="5" id="KW-0687">Ribonucleoprotein</keyword>
<dbReference type="Proteomes" id="UP000284657">
    <property type="component" value="Unassembled WGS sequence"/>
</dbReference>
<evidence type="ECO:0000313" key="12">
    <source>
        <dbReference type="Proteomes" id="UP000284657"/>
    </source>
</evidence>
<evidence type="ECO:0000256" key="8">
    <source>
        <dbReference type="SAM" id="SignalP"/>
    </source>
</evidence>
<dbReference type="AlphaFoldDB" id="A0A3F2RJ13"/>
<dbReference type="EMBL" id="MBAD02000878">
    <property type="protein sequence ID" value="RLN61681.1"/>
    <property type="molecule type" value="Genomic_DNA"/>
</dbReference>
<sequence>MLETRWLLSRLIDFCAACVAQNKEDKRMLATTTRRLATRCCFKPLSGVRTFAAKGKGGAVAEEVVDLTKVVPTNILKEGSHPELKDRSEYPDWLWTLLDTKPTLGELERLGFDNLEEEQQRRYLQLSSRRAVKGVNATKAKK</sequence>
<keyword evidence="4" id="KW-0496">Mitochondrion</keyword>
<dbReference type="InterPro" id="IPR013870">
    <property type="entry name" value="Ribosomal_mL54"/>
</dbReference>
<comment type="similarity">
    <text evidence="6">Belongs to the mitochondrion-specific ribosomal protein mL54 family.</text>
</comment>
<evidence type="ECO:0000256" key="1">
    <source>
        <dbReference type="ARBA" id="ARBA00004173"/>
    </source>
</evidence>
<dbReference type="GO" id="GO:0005762">
    <property type="term" value="C:mitochondrial large ribosomal subunit"/>
    <property type="evidence" value="ECO:0007669"/>
    <property type="project" value="TreeGrafter"/>
</dbReference>
<dbReference type="PANTHER" id="PTHR28595">
    <property type="entry name" value="39S RIBOSOMAL PROTEIN L54, MITOCHONDRIAL"/>
    <property type="match status" value="1"/>
</dbReference>
<organism evidence="9 11">
    <name type="scientific">Phytophthora kernoviae</name>
    <dbReference type="NCBI Taxonomy" id="325452"/>
    <lineage>
        <taxon>Eukaryota</taxon>
        <taxon>Sar</taxon>
        <taxon>Stramenopiles</taxon>
        <taxon>Oomycota</taxon>
        <taxon>Peronosporomycetes</taxon>
        <taxon>Peronosporales</taxon>
        <taxon>Peronosporaceae</taxon>
        <taxon>Phytophthora</taxon>
    </lineage>
</organism>
<keyword evidence="8" id="KW-0732">Signal</keyword>
<evidence type="ECO:0000313" key="9">
    <source>
        <dbReference type="EMBL" id="RLN57751.1"/>
    </source>
</evidence>
<accession>A0A3F2RJ13</accession>
<dbReference type="EMBL" id="MBDO02000295">
    <property type="protein sequence ID" value="RLN57751.1"/>
    <property type="molecule type" value="Genomic_DNA"/>
</dbReference>
<feature type="signal peptide" evidence="8">
    <location>
        <begin position="1"/>
        <end position="17"/>
    </location>
</feature>
<evidence type="ECO:0000256" key="6">
    <source>
        <dbReference type="ARBA" id="ARBA00033752"/>
    </source>
</evidence>
<reference evidence="11 12" key="1">
    <citation type="submission" date="2018-07" db="EMBL/GenBank/DDBJ databases">
        <title>Genome sequencing of oomycete isolates from Chile give support for New Zealand origin for Phytophthora kernoviae and make available the first Nothophytophthora sp. genome.</title>
        <authorList>
            <person name="Studholme D.J."/>
            <person name="Sanfuentes E."/>
            <person name="Panda P."/>
            <person name="Hill R."/>
            <person name="Sambles C."/>
            <person name="Grant M."/>
            <person name="Williams N.M."/>
            <person name="Mcdougal R.L."/>
        </authorList>
    </citation>
    <scope>NUCLEOTIDE SEQUENCE [LARGE SCALE GENOMIC DNA]</scope>
    <source>
        <strain evidence="9">Chile6</strain>
        <strain evidence="10">Chile7</strain>
    </source>
</reference>
<evidence type="ECO:0000313" key="11">
    <source>
        <dbReference type="Proteomes" id="UP000277300"/>
    </source>
</evidence>
<comment type="caution">
    <text evidence="9">The sequence shown here is derived from an EMBL/GenBank/DDBJ whole genome shotgun (WGS) entry which is preliminary data.</text>
</comment>
<keyword evidence="3" id="KW-0689">Ribosomal protein</keyword>
<evidence type="ECO:0000256" key="4">
    <source>
        <dbReference type="ARBA" id="ARBA00023128"/>
    </source>
</evidence>
<dbReference type="Pfam" id="PF08561">
    <property type="entry name" value="Ribosomal_L37"/>
    <property type="match status" value="1"/>
</dbReference>
<keyword evidence="2" id="KW-0809">Transit peptide</keyword>
<dbReference type="GO" id="GO:0003735">
    <property type="term" value="F:structural constituent of ribosome"/>
    <property type="evidence" value="ECO:0007669"/>
    <property type="project" value="TreeGrafter"/>
</dbReference>
<dbReference type="PANTHER" id="PTHR28595:SF1">
    <property type="entry name" value="LARGE RIBOSOMAL SUBUNIT PROTEIN ML54"/>
    <property type="match status" value="1"/>
</dbReference>
<evidence type="ECO:0000256" key="2">
    <source>
        <dbReference type="ARBA" id="ARBA00022946"/>
    </source>
</evidence>
<dbReference type="Proteomes" id="UP000277300">
    <property type="component" value="Unassembled WGS sequence"/>
</dbReference>
<comment type="subcellular location">
    <subcellularLocation>
        <location evidence="1">Mitochondrion</location>
    </subcellularLocation>
</comment>